<keyword evidence="4 6" id="KW-1133">Transmembrane helix</keyword>
<dbReference type="InterPro" id="IPR002293">
    <property type="entry name" value="AA/rel_permease1"/>
</dbReference>
<feature type="transmembrane region" description="Helical" evidence="6">
    <location>
        <begin position="248"/>
        <end position="272"/>
    </location>
</feature>
<dbReference type="PANTHER" id="PTHR42770">
    <property type="entry name" value="AMINO ACID TRANSPORTER-RELATED"/>
    <property type="match status" value="1"/>
</dbReference>
<sequence>MANNENNPSHLSKTLRWTDAFALSMAVSGSIFASFGFALGALGPIGALILWVGSAAIGACQNWIFLEVSAMYPEKPGGIAMIATEGWKRRCALVGPIASFGYWLGWSAVLAIVGVSAGSLIQAQWFADQTWSFQLGSVSIGLAQFIGAGLILVFWQFNRLGVQMAASVSKYMGILLLIPILVLAFAPLYSDAWRFSHFQTAWDRLPATDWTTGRTALMWLFLIAWSAYGTEMCAAFGPEYRSKRDMRLALVTSGLYTVAAFAAVAFSLGGLADQQAALDNPNGFFIGAFDAILGSEYSSFFVGTLLVGLFMGLNASLADGSRALYGMALDGLTIRQLGVLNKHQVPGRCMTVAVALNIAMIFLLSSPLAILVTANIGYVASIFFALSGFLWLRKDAAGMERPVKLGRGWIPVAWALSLLTGLIVLVGAASTELVGYGGTKELLMGIGILLLSVVLYGVRKLQDRQQANGPRSQNSA</sequence>
<evidence type="ECO:0000256" key="4">
    <source>
        <dbReference type="ARBA" id="ARBA00022989"/>
    </source>
</evidence>
<evidence type="ECO:0000313" key="7">
    <source>
        <dbReference type="EMBL" id="MBA6058191.1"/>
    </source>
</evidence>
<feature type="transmembrane region" description="Helical" evidence="6">
    <location>
        <begin position="133"/>
        <end position="157"/>
    </location>
</feature>
<feature type="transmembrane region" description="Helical" evidence="6">
    <location>
        <begin position="48"/>
        <end position="72"/>
    </location>
</feature>
<feature type="transmembrane region" description="Helical" evidence="6">
    <location>
        <begin position="169"/>
        <end position="189"/>
    </location>
</feature>
<organism evidence="7 8">
    <name type="scientific">Pseudomonas juntendi</name>
    <dbReference type="NCBI Taxonomy" id="2666183"/>
    <lineage>
        <taxon>Bacteria</taxon>
        <taxon>Pseudomonadati</taxon>
        <taxon>Pseudomonadota</taxon>
        <taxon>Gammaproteobacteria</taxon>
        <taxon>Pseudomonadales</taxon>
        <taxon>Pseudomonadaceae</taxon>
        <taxon>Pseudomonas</taxon>
    </lineage>
</organism>
<feature type="transmembrane region" description="Helical" evidence="6">
    <location>
        <begin position="20"/>
        <end position="42"/>
    </location>
</feature>
<dbReference type="Proteomes" id="UP000556620">
    <property type="component" value="Unassembled WGS sequence"/>
</dbReference>
<dbReference type="Gene3D" id="1.20.1740.10">
    <property type="entry name" value="Amino acid/polyamine transporter I"/>
    <property type="match status" value="1"/>
</dbReference>
<evidence type="ECO:0000313" key="8">
    <source>
        <dbReference type="Proteomes" id="UP000556620"/>
    </source>
</evidence>
<dbReference type="InterPro" id="IPR050367">
    <property type="entry name" value="APC_superfamily"/>
</dbReference>
<feature type="transmembrane region" description="Helical" evidence="6">
    <location>
        <begin position="345"/>
        <end position="364"/>
    </location>
</feature>
<dbReference type="Pfam" id="PF13520">
    <property type="entry name" value="AA_permease_2"/>
    <property type="match status" value="1"/>
</dbReference>
<keyword evidence="3 6" id="KW-0812">Transmembrane</keyword>
<evidence type="ECO:0000256" key="5">
    <source>
        <dbReference type="ARBA" id="ARBA00023136"/>
    </source>
</evidence>
<feature type="transmembrane region" description="Helical" evidence="6">
    <location>
        <begin position="93"/>
        <end position="121"/>
    </location>
</feature>
<comment type="caution">
    <text evidence="7">The sequence shown here is derived from an EMBL/GenBank/DDBJ whole genome shotgun (WGS) entry which is preliminary data.</text>
</comment>
<accession>A0A7W2PRK0</accession>
<dbReference type="RefSeq" id="WP_182366512.1">
    <property type="nucleotide sequence ID" value="NZ_JACGCU010000003.1"/>
</dbReference>
<gene>
    <name evidence="7" type="ORF">H4C44_03225</name>
</gene>
<name>A0A7W2PRK0_9PSED</name>
<feature type="transmembrane region" description="Helical" evidence="6">
    <location>
        <begin position="370"/>
        <end position="392"/>
    </location>
</feature>
<protein>
    <submittedName>
        <fullName evidence="7">APC family permease</fullName>
    </submittedName>
</protein>
<evidence type="ECO:0000256" key="2">
    <source>
        <dbReference type="ARBA" id="ARBA00022475"/>
    </source>
</evidence>
<feature type="transmembrane region" description="Helical" evidence="6">
    <location>
        <begin position="297"/>
        <end position="317"/>
    </location>
</feature>
<dbReference type="EMBL" id="JACGCU010000003">
    <property type="protein sequence ID" value="MBA6058191.1"/>
    <property type="molecule type" value="Genomic_DNA"/>
</dbReference>
<dbReference type="AlphaFoldDB" id="A0A7W2PRK0"/>
<reference evidence="7 8" key="1">
    <citation type="submission" date="2020-07" db="EMBL/GenBank/DDBJ databases">
        <title>Diversity of carbapenemase encoding genes among Pseudomonas putida group clinical isolates in a tertiary Brazilian hospital.</title>
        <authorList>
            <person name="Alberto-Lei F."/>
            <person name="Nodari C.S."/>
            <person name="Streling A.P."/>
            <person name="Paulino J.T."/>
            <person name="Bessa-Neto F.O."/>
            <person name="Cayo R."/>
            <person name="Gales A.C."/>
        </authorList>
    </citation>
    <scope>NUCLEOTIDE SEQUENCE [LARGE SCALE GENOMIC DNA]</scope>
    <source>
        <strain evidence="7 8">14535</strain>
    </source>
</reference>
<comment type="subcellular location">
    <subcellularLocation>
        <location evidence="1">Cell membrane</location>
        <topology evidence="1">Multi-pass membrane protein</topology>
    </subcellularLocation>
</comment>
<proteinExistence type="predicted"/>
<dbReference type="GO" id="GO:0005886">
    <property type="term" value="C:plasma membrane"/>
    <property type="evidence" value="ECO:0007669"/>
    <property type="project" value="UniProtKB-SubCell"/>
</dbReference>
<evidence type="ECO:0000256" key="6">
    <source>
        <dbReference type="SAM" id="Phobius"/>
    </source>
</evidence>
<evidence type="ECO:0000256" key="3">
    <source>
        <dbReference type="ARBA" id="ARBA00022692"/>
    </source>
</evidence>
<feature type="transmembrane region" description="Helical" evidence="6">
    <location>
        <begin position="442"/>
        <end position="458"/>
    </location>
</feature>
<keyword evidence="5 6" id="KW-0472">Membrane</keyword>
<evidence type="ECO:0000256" key="1">
    <source>
        <dbReference type="ARBA" id="ARBA00004651"/>
    </source>
</evidence>
<keyword evidence="2" id="KW-1003">Cell membrane</keyword>
<dbReference type="GO" id="GO:0022857">
    <property type="term" value="F:transmembrane transporter activity"/>
    <property type="evidence" value="ECO:0007669"/>
    <property type="project" value="InterPro"/>
</dbReference>
<feature type="transmembrane region" description="Helical" evidence="6">
    <location>
        <begin position="216"/>
        <end position="236"/>
    </location>
</feature>
<feature type="transmembrane region" description="Helical" evidence="6">
    <location>
        <begin position="412"/>
        <end position="430"/>
    </location>
</feature>
<dbReference type="PANTHER" id="PTHR42770:SF7">
    <property type="entry name" value="MEMBRANE PROTEIN"/>
    <property type="match status" value="1"/>
</dbReference>
<dbReference type="PIRSF" id="PIRSF006060">
    <property type="entry name" value="AA_transporter"/>
    <property type="match status" value="1"/>
</dbReference>